<dbReference type="PATRIC" id="fig|861450.3.peg.487"/>
<sequence>MTMAVKAYLQITMKINEENRPAAANVYTKYKQPFLDTVAGALTKELLVRAEDVQVLHGFDSLEHAQAYLTSELFNKDVAVGLRPTWAAEPEIKIYTVA</sequence>
<keyword evidence="2" id="KW-1185">Reference proteome</keyword>
<gene>
    <name evidence="1" type="ORF">HMPREF0080_00509</name>
</gene>
<accession>G9YFU7</accession>
<dbReference type="HOGENOM" id="CLU_2219752_0_0_9"/>
<evidence type="ECO:0000313" key="2">
    <source>
        <dbReference type="Proteomes" id="UP000005481"/>
    </source>
</evidence>
<dbReference type="EMBL" id="AGCJ01000015">
    <property type="protein sequence ID" value="EHM42700.1"/>
    <property type="molecule type" value="Genomic_DNA"/>
</dbReference>
<evidence type="ECO:0000313" key="1">
    <source>
        <dbReference type="EMBL" id="EHM42700.1"/>
    </source>
</evidence>
<dbReference type="Proteomes" id="UP000005481">
    <property type="component" value="Unassembled WGS sequence"/>
</dbReference>
<dbReference type="eggNOG" id="ENOG5032SU1">
    <property type="taxonomic scope" value="Bacteria"/>
</dbReference>
<organism evidence="1 2">
    <name type="scientific">Anaeroglobus geminatus F0357</name>
    <dbReference type="NCBI Taxonomy" id="861450"/>
    <lineage>
        <taxon>Bacteria</taxon>
        <taxon>Bacillati</taxon>
        <taxon>Bacillota</taxon>
        <taxon>Negativicutes</taxon>
        <taxon>Veillonellales</taxon>
        <taxon>Veillonellaceae</taxon>
        <taxon>Anaeroglobus</taxon>
    </lineage>
</organism>
<comment type="caution">
    <text evidence="1">The sequence shown here is derived from an EMBL/GenBank/DDBJ whole genome shotgun (WGS) entry which is preliminary data.</text>
</comment>
<name>G9YFU7_9FIRM</name>
<protein>
    <recommendedName>
        <fullName evidence="3">DUF1330 domain-containing protein</fullName>
    </recommendedName>
</protein>
<evidence type="ECO:0008006" key="3">
    <source>
        <dbReference type="Google" id="ProtNLM"/>
    </source>
</evidence>
<proteinExistence type="predicted"/>
<dbReference type="AlphaFoldDB" id="G9YFU7"/>
<reference evidence="1 2" key="1">
    <citation type="submission" date="2011-08" db="EMBL/GenBank/DDBJ databases">
        <authorList>
            <person name="Weinstock G."/>
            <person name="Sodergren E."/>
            <person name="Clifton S."/>
            <person name="Fulton L."/>
            <person name="Fulton B."/>
            <person name="Courtney L."/>
            <person name="Fronick C."/>
            <person name="Harrison M."/>
            <person name="Strong C."/>
            <person name="Farmer C."/>
            <person name="Delahaunty K."/>
            <person name="Markovic C."/>
            <person name="Hall O."/>
            <person name="Minx P."/>
            <person name="Tomlinson C."/>
            <person name="Mitreva M."/>
            <person name="Hou S."/>
            <person name="Chen J."/>
            <person name="Wollam A."/>
            <person name="Pepin K.H."/>
            <person name="Johnson M."/>
            <person name="Bhonagiri V."/>
            <person name="Zhang X."/>
            <person name="Suruliraj S."/>
            <person name="Warren W."/>
            <person name="Chinwalla A."/>
            <person name="Mardis E.R."/>
            <person name="Wilson R.K."/>
        </authorList>
    </citation>
    <scope>NUCLEOTIDE SEQUENCE [LARGE SCALE GENOMIC DNA]</scope>
    <source>
        <strain evidence="1 2">F0357</strain>
    </source>
</reference>